<sequence length="254" mass="29950">MDNSHHSKPTESAHNAPIMDGLRFVTMLPEQLMNWCRDGLDRANESIRLLITTQPQRAKFRDIGTSTEPQLLARCERLAAQMGIGKKQTTNFAQQASTEESIENYDNQRFAYNLDKLRSLLYADDDHMLRQEIEEANNNKNFFKQIDKFLLQHQPALKRTQIRSAHTSESHFSRLFGGGVDERTCCRSTCANFYRNACKVQRSNRTFIEYDWTNYDWCQALREELRRRTKHLNRMKREFKLKTVRVLPNVTHFQ</sequence>
<organism evidence="2">
    <name type="scientific">Ceratitis capitata</name>
    <name type="common">Mediterranean fruit fly</name>
    <name type="synonym">Tephritis capitata</name>
    <dbReference type="NCBI Taxonomy" id="7213"/>
    <lineage>
        <taxon>Eukaryota</taxon>
        <taxon>Metazoa</taxon>
        <taxon>Ecdysozoa</taxon>
        <taxon>Arthropoda</taxon>
        <taxon>Hexapoda</taxon>
        <taxon>Insecta</taxon>
        <taxon>Pterygota</taxon>
        <taxon>Neoptera</taxon>
        <taxon>Endopterygota</taxon>
        <taxon>Diptera</taxon>
        <taxon>Brachycera</taxon>
        <taxon>Muscomorpha</taxon>
        <taxon>Tephritoidea</taxon>
        <taxon>Tephritidae</taxon>
        <taxon>Ceratitis</taxon>
        <taxon>Ceratitis</taxon>
    </lineage>
</organism>
<dbReference type="Proteomes" id="UP000606786">
    <property type="component" value="Unassembled WGS sequence"/>
</dbReference>
<gene>
    <name evidence="1" type="ORF">CCAP1982_LOCUS10680</name>
</gene>
<evidence type="ECO:0000313" key="2">
    <source>
        <dbReference type="EMBL" id="JAB87171.1"/>
    </source>
</evidence>
<reference evidence="2" key="2">
    <citation type="journal article" date="2014" name="BMC Genomics">
        <title>A genomic perspective to assessing quality of mass-reared SIT flies used in Mediterranean fruit fly (Ceratitis capitata) eradication in California.</title>
        <authorList>
            <person name="Calla B."/>
            <person name="Hall B."/>
            <person name="Hou S."/>
            <person name="Geib S.M."/>
        </authorList>
    </citation>
    <scope>NUCLEOTIDE SEQUENCE</scope>
</reference>
<reference evidence="1" key="3">
    <citation type="submission" date="2020-11" db="EMBL/GenBank/DDBJ databases">
        <authorList>
            <person name="Whitehead M."/>
        </authorList>
    </citation>
    <scope>NUCLEOTIDE SEQUENCE</scope>
    <source>
        <strain evidence="1">EGII</strain>
    </source>
</reference>
<name>W8B1P1_CERCA</name>
<dbReference type="EMBL" id="GAMC01019384">
    <property type="protein sequence ID" value="JAB87171.1"/>
    <property type="molecule type" value="mRNA"/>
</dbReference>
<dbReference type="EMBL" id="CAJHJT010000026">
    <property type="protein sequence ID" value="CAD7002192.1"/>
    <property type="molecule type" value="Genomic_DNA"/>
</dbReference>
<proteinExistence type="evidence at transcript level"/>
<keyword evidence="3" id="KW-1185">Reference proteome</keyword>
<protein>
    <submittedName>
        <fullName evidence="1">(Mediterranean fruit fly) hypothetical protein</fullName>
    </submittedName>
</protein>
<evidence type="ECO:0000313" key="1">
    <source>
        <dbReference type="EMBL" id="CAD7002192.1"/>
    </source>
</evidence>
<evidence type="ECO:0000313" key="3">
    <source>
        <dbReference type="Proteomes" id="UP000606786"/>
    </source>
</evidence>
<accession>W8B1P1</accession>
<reference evidence="2" key="1">
    <citation type="submission" date="2013-07" db="EMBL/GenBank/DDBJ databases">
        <authorList>
            <person name="Geib S."/>
        </authorList>
    </citation>
    <scope>NUCLEOTIDE SEQUENCE</scope>
</reference>
<dbReference type="AlphaFoldDB" id="W8B1P1"/>
<dbReference type="EMBL" id="GAMC01019383">
    <property type="protein sequence ID" value="JAB87172.1"/>
    <property type="molecule type" value="mRNA"/>
</dbReference>